<dbReference type="GO" id="GO:0042612">
    <property type="term" value="C:MHC class I protein complex"/>
    <property type="evidence" value="ECO:0007669"/>
    <property type="project" value="UniProtKB-KW"/>
</dbReference>
<organism evidence="10">
    <name type="scientific">Pagrus major</name>
    <name type="common">Red seabream</name>
    <name type="synonym">Chrysophrys major</name>
    <dbReference type="NCBI Taxonomy" id="143350"/>
    <lineage>
        <taxon>Eukaryota</taxon>
        <taxon>Metazoa</taxon>
        <taxon>Chordata</taxon>
        <taxon>Craniata</taxon>
        <taxon>Vertebrata</taxon>
        <taxon>Euteleostomi</taxon>
        <taxon>Actinopterygii</taxon>
        <taxon>Neopterygii</taxon>
        <taxon>Teleostei</taxon>
        <taxon>Neoteleostei</taxon>
        <taxon>Acanthomorphata</taxon>
        <taxon>Eupercaria</taxon>
        <taxon>Spariformes</taxon>
        <taxon>Sparidae</taxon>
        <taxon>Pagrus</taxon>
    </lineage>
</organism>
<evidence type="ECO:0000256" key="3">
    <source>
        <dbReference type="ARBA" id="ARBA00018767"/>
    </source>
</evidence>
<dbReference type="InterPro" id="IPR050160">
    <property type="entry name" value="MHC/Immunoglobulin"/>
</dbReference>
<dbReference type="GO" id="GO:0002474">
    <property type="term" value="P:antigen processing and presentation of peptide antigen via MHC class I"/>
    <property type="evidence" value="ECO:0007669"/>
    <property type="project" value="UniProtKB-KW"/>
</dbReference>
<dbReference type="PROSITE" id="PS50835">
    <property type="entry name" value="IG_LIKE"/>
    <property type="match status" value="1"/>
</dbReference>
<dbReference type="GO" id="GO:0005576">
    <property type="term" value="C:extracellular region"/>
    <property type="evidence" value="ECO:0007669"/>
    <property type="project" value="UniProtKB-SubCell"/>
</dbReference>
<proteinExistence type="inferred from homology"/>
<accession>D2KU77</accession>
<evidence type="ECO:0000256" key="1">
    <source>
        <dbReference type="ARBA" id="ARBA00004613"/>
    </source>
</evidence>
<dbReference type="InterPro" id="IPR003597">
    <property type="entry name" value="Ig_C1-set"/>
</dbReference>
<reference evidence="10" key="1">
    <citation type="journal article" date="2010" name="Vet. Immunol. Immunopathol.">
        <title>Identification of two distinct types of beta-2 microglobulin in marine fish, Pagrus major and Seriola quinqueradiata.</title>
        <authorList>
            <person name="Kondo H."/>
            <person name="Darawiroj D."/>
            <person name="Gung Y.-T.-A."/>
            <person name="Yasuike M."/>
            <person name="Hirono I."/>
            <person name="Aoki T."/>
        </authorList>
    </citation>
    <scope>NUCLEOTIDE SEQUENCE</scope>
</reference>
<protein>
    <recommendedName>
        <fullName evidence="3">Beta-2-microglobulin</fullName>
    </recommendedName>
</protein>
<dbReference type="InterPro" id="IPR013783">
    <property type="entry name" value="Ig-like_fold"/>
</dbReference>
<evidence type="ECO:0000256" key="7">
    <source>
        <dbReference type="ARBA" id="ARBA00023319"/>
    </source>
</evidence>
<comment type="similarity">
    <text evidence="2">Belongs to the beta-2-microglobulin family.</text>
</comment>
<dbReference type="PANTHER" id="PTHR19944">
    <property type="entry name" value="MHC CLASS II-RELATED"/>
    <property type="match status" value="1"/>
</dbReference>
<dbReference type="FunFam" id="2.60.40.10:FF:001005">
    <property type="entry name" value="Beta-2-microglobulin"/>
    <property type="match status" value="1"/>
</dbReference>
<evidence type="ECO:0000313" key="10">
    <source>
        <dbReference type="EMBL" id="BAI63125.1"/>
    </source>
</evidence>
<dbReference type="SMART" id="SM00407">
    <property type="entry name" value="IGc1"/>
    <property type="match status" value="1"/>
</dbReference>
<feature type="chain" id="PRO_5003033554" description="Beta-2-microglobulin" evidence="8">
    <location>
        <begin position="22"/>
        <end position="118"/>
    </location>
</feature>
<keyword evidence="6" id="KW-0391">Immunity</keyword>
<feature type="signal peptide" evidence="8">
    <location>
        <begin position="1"/>
        <end position="21"/>
    </location>
</feature>
<evidence type="ECO:0000259" key="9">
    <source>
        <dbReference type="PROSITE" id="PS50835"/>
    </source>
</evidence>
<gene>
    <name evidence="10" type="primary">b2m-2</name>
</gene>
<evidence type="ECO:0000256" key="8">
    <source>
        <dbReference type="SAM" id="SignalP"/>
    </source>
</evidence>
<dbReference type="Gene3D" id="2.60.40.10">
    <property type="entry name" value="Immunoglobulins"/>
    <property type="match status" value="1"/>
</dbReference>
<sequence>MKGSVFAVVVGLLCLQWGSMAKESPPKVQVYSRAPGEFGKANTLICHVSGFHPPEITIELLKNGNEMPGANQTDLAFEENWHYHLSRHLRFTPSKEDVYACKVTHMGKSNMFVWEADM</sequence>
<keyword evidence="5" id="KW-0964">Secreted</keyword>
<dbReference type="Pfam" id="PF07654">
    <property type="entry name" value="C1-set"/>
    <property type="match status" value="1"/>
</dbReference>
<evidence type="ECO:0000256" key="5">
    <source>
        <dbReference type="ARBA" id="ARBA00022525"/>
    </source>
</evidence>
<comment type="subcellular location">
    <subcellularLocation>
        <location evidence="1">Secreted</location>
    </subcellularLocation>
</comment>
<dbReference type="AlphaFoldDB" id="D2KU77"/>
<dbReference type="SUPFAM" id="SSF48726">
    <property type="entry name" value="Immunoglobulin"/>
    <property type="match status" value="1"/>
</dbReference>
<dbReference type="InterPro" id="IPR036179">
    <property type="entry name" value="Ig-like_dom_sf"/>
</dbReference>
<keyword evidence="8" id="KW-0732">Signal</keyword>
<dbReference type="EMBL" id="AB469144">
    <property type="protein sequence ID" value="BAI63125.1"/>
    <property type="molecule type" value="Genomic_DNA"/>
</dbReference>
<dbReference type="PROSITE" id="PS00290">
    <property type="entry name" value="IG_MHC"/>
    <property type="match status" value="1"/>
</dbReference>
<feature type="domain" description="Ig-like" evidence="9">
    <location>
        <begin position="26"/>
        <end position="118"/>
    </location>
</feature>
<keyword evidence="7" id="KW-0393">Immunoglobulin domain</keyword>
<dbReference type="InterPro" id="IPR007110">
    <property type="entry name" value="Ig-like_dom"/>
</dbReference>
<dbReference type="GO" id="GO:0010038">
    <property type="term" value="P:response to metal ion"/>
    <property type="evidence" value="ECO:0007669"/>
    <property type="project" value="UniProtKB-ARBA"/>
</dbReference>
<evidence type="ECO:0000256" key="6">
    <source>
        <dbReference type="ARBA" id="ARBA00022859"/>
    </source>
</evidence>
<evidence type="ECO:0000256" key="2">
    <source>
        <dbReference type="ARBA" id="ARBA00009564"/>
    </source>
</evidence>
<name>D2KU77_PAGMA</name>
<evidence type="ECO:0000256" key="4">
    <source>
        <dbReference type="ARBA" id="ARBA00022451"/>
    </source>
</evidence>
<dbReference type="InterPro" id="IPR003006">
    <property type="entry name" value="Ig/MHC_CS"/>
</dbReference>
<keyword evidence="4" id="KW-0490">MHC I</keyword>
<dbReference type="PANTHER" id="PTHR19944:SF62">
    <property type="entry name" value="BETA-2-MICROGLOBULIN"/>
    <property type="match status" value="1"/>
</dbReference>